<evidence type="ECO:0000256" key="7">
    <source>
        <dbReference type="ARBA" id="ARBA00023242"/>
    </source>
</evidence>
<reference evidence="10" key="1">
    <citation type="submission" date="2025-08" db="UniProtKB">
        <authorList>
            <consortium name="RefSeq"/>
        </authorList>
    </citation>
    <scope>IDENTIFICATION</scope>
</reference>
<dbReference type="eggNOG" id="KOG0627">
    <property type="taxonomic scope" value="Eukaryota"/>
</dbReference>
<evidence type="ECO:0000256" key="6">
    <source>
        <dbReference type="ARBA" id="ARBA00023163"/>
    </source>
</evidence>
<comment type="similarity">
    <text evidence="8">Belongs to the HSF family.</text>
</comment>
<organism evidence="9 10">
    <name type="scientific">Nelumbo nucifera</name>
    <name type="common">Sacred lotus</name>
    <dbReference type="NCBI Taxonomy" id="4432"/>
    <lineage>
        <taxon>Eukaryota</taxon>
        <taxon>Viridiplantae</taxon>
        <taxon>Streptophyta</taxon>
        <taxon>Embryophyta</taxon>
        <taxon>Tracheophyta</taxon>
        <taxon>Spermatophyta</taxon>
        <taxon>Magnoliopsida</taxon>
        <taxon>Proteales</taxon>
        <taxon>Nelumbonaceae</taxon>
        <taxon>Nelumbo</taxon>
    </lineage>
</organism>
<keyword evidence="9" id="KW-1185">Reference proteome</keyword>
<dbReference type="PANTHER" id="PTHR10015:SF325">
    <property type="entry name" value="HEAT STRESS TRANSCRIPTION FACTOR A-8"/>
    <property type="match status" value="1"/>
</dbReference>
<dbReference type="Gene3D" id="1.10.10.10">
    <property type="entry name" value="Winged helix-like DNA-binding domain superfamily/Winged helix DNA-binding domain"/>
    <property type="match status" value="1"/>
</dbReference>
<dbReference type="GeneID" id="104611875"/>
<dbReference type="STRING" id="4432.A0A1U8B8P7"/>
<dbReference type="RefSeq" id="XP_010277469.1">
    <property type="nucleotide sequence ID" value="XM_010279167.2"/>
</dbReference>
<dbReference type="InterPro" id="IPR036388">
    <property type="entry name" value="WH-like_DNA-bd_sf"/>
</dbReference>
<dbReference type="GO" id="GO:0034605">
    <property type="term" value="P:cellular response to heat"/>
    <property type="evidence" value="ECO:0000318"/>
    <property type="project" value="GO_Central"/>
</dbReference>
<evidence type="ECO:0000256" key="4">
    <source>
        <dbReference type="ARBA" id="ARBA00023016"/>
    </source>
</evidence>
<dbReference type="InterPro" id="IPR036390">
    <property type="entry name" value="WH_DNA-bd_sf"/>
</dbReference>
<dbReference type="SUPFAM" id="SSF46785">
    <property type="entry name" value="Winged helix' DNA-binding domain"/>
    <property type="match status" value="1"/>
</dbReference>
<keyword evidence="2" id="KW-0597">Phosphoprotein</keyword>
<dbReference type="FunFam" id="1.10.10.10:FF:000057">
    <property type="entry name" value="Heat shock transcription factor 1"/>
    <property type="match status" value="1"/>
</dbReference>
<dbReference type="GO" id="GO:0005634">
    <property type="term" value="C:nucleus"/>
    <property type="evidence" value="ECO:0000318"/>
    <property type="project" value="GO_Central"/>
</dbReference>
<dbReference type="Proteomes" id="UP000189703">
    <property type="component" value="Unplaced"/>
</dbReference>
<dbReference type="KEGG" id="nnu:104611875"/>
<comment type="subcellular location">
    <subcellularLocation>
        <location evidence="1">Nucleus</location>
    </subcellularLocation>
</comment>
<dbReference type="PRINTS" id="PR00056">
    <property type="entry name" value="HSFDOMAIN"/>
</dbReference>
<dbReference type="AlphaFoldDB" id="A0A1U8B8P7"/>
<sequence>MEESSSSKASSVPPFLTKCYDMVEDPATDPIVSWSSNNDTFIIWDVTAFSRDLLPKYFKHSNFSSFIRQLNTYLCFTFYQGFRKADPDRWEFANEGFIKGQRHLLKNISRKKHVQGPGQQKEAQQKMPVGACVEVGKFGLQVEVESLKRDKNVLMQELVKLRQQQQAAENKLLGLRKSLQRMEKAQQQMLSFLAMAMQSPGFLEQLLQQNENNWRMAGASKKRRLPALEQGFEGGEAEVSKGQIVMYQPPKNNTSKPLVMTVLNTDVSPKVDVNDFVRNDSMESPTGEGLHSLENDAQIIISGLLSDDLLEQLLVDSPFTENLVETELDAPESMNTGMDMDAVVHDCQLETSQNMDLLTEQMSLLASETNSRHEIL</sequence>
<evidence type="ECO:0000256" key="8">
    <source>
        <dbReference type="RuleBase" id="RU004020"/>
    </source>
</evidence>
<dbReference type="SMART" id="SM00415">
    <property type="entry name" value="HSF"/>
    <property type="match status" value="1"/>
</dbReference>
<keyword evidence="3" id="KW-0805">Transcription regulation</keyword>
<proteinExistence type="inferred from homology"/>
<keyword evidence="7" id="KW-0539">Nucleus</keyword>
<evidence type="ECO:0000256" key="3">
    <source>
        <dbReference type="ARBA" id="ARBA00023015"/>
    </source>
</evidence>
<keyword evidence="4" id="KW-0346">Stress response</keyword>
<evidence type="ECO:0000256" key="1">
    <source>
        <dbReference type="ARBA" id="ARBA00004123"/>
    </source>
</evidence>
<evidence type="ECO:0000256" key="2">
    <source>
        <dbReference type="ARBA" id="ARBA00022553"/>
    </source>
</evidence>
<accession>A0A1U8B8P7</accession>
<evidence type="ECO:0000256" key="5">
    <source>
        <dbReference type="ARBA" id="ARBA00023125"/>
    </source>
</evidence>
<dbReference type="GO" id="GO:0043565">
    <property type="term" value="F:sequence-specific DNA binding"/>
    <property type="evidence" value="ECO:0007669"/>
    <property type="project" value="InterPro"/>
</dbReference>
<gene>
    <name evidence="10" type="primary">LOC104611875</name>
</gene>
<keyword evidence="6" id="KW-0804">Transcription</keyword>
<protein>
    <submittedName>
        <fullName evidence="10">Heat stress transcription factor A-1-like isoform X1</fullName>
    </submittedName>
</protein>
<keyword evidence="5" id="KW-0238">DNA-binding</keyword>
<dbReference type="OrthoDB" id="60033at2759"/>
<evidence type="ECO:0000313" key="9">
    <source>
        <dbReference type="Proteomes" id="UP000189703"/>
    </source>
</evidence>
<dbReference type="InterPro" id="IPR000232">
    <property type="entry name" value="HSF_DNA-bd"/>
</dbReference>
<dbReference type="GO" id="GO:0003700">
    <property type="term" value="F:DNA-binding transcription factor activity"/>
    <property type="evidence" value="ECO:0000318"/>
    <property type="project" value="GO_Central"/>
</dbReference>
<dbReference type="Pfam" id="PF00447">
    <property type="entry name" value="HSF_DNA-bind"/>
    <property type="match status" value="1"/>
</dbReference>
<evidence type="ECO:0000313" key="10">
    <source>
        <dbReference type="RefSeq" id="XP_010277469.1"/>
    </source>
</evidence>
<dbReference type="OMA" id="TDCWEFA"/>
<name>A0A1U8B8P7_NELNU</name>
<dbReference type="PANTHER" id="PTHR10015">
    <property type="entry name" value="HEAT SHOCK TRANSCRIPTION FACTOR"/>
    <property type="match status" value="1"/>
</dbReference>